<dbReference type="GO" id="GO:0005829">
    <property type="term" value="C:cytosol"/>
    <property type="evidence" value="ECO:0007669"/>
    <property type="project" value="TreeGrafter"/>
</dbReference>
<feature type="binding site" description="in other chain" evidence="6">
    <location>
        <begin position="166"/>
        <end position="169"/>
    </location>
    <ligand>
        <name>dUMP</name>
        <dbReference type="ChEBI" id="CHEBI:246422"/>
        <note>ligand shared between dimeric partners</note>
    </ligand>
</feature>
<feature type="binding site" description="in other chain" evidence="6">
    <location>
        <begin position="207"/>
        <end position="209"/>
    </location>
    <ligand>
        <name>dUMP</name>
        <dbReference type="ChEBI" id="CHEBI:246422"/>
        <note>ligand shared between dimeric partners</note>
    </ligand>
</feature>
<dbReference type="PRINTS" id="PR00108">
    <property type="entry name" value="THYMDSNTHASE"/>
</dbReference>
<feature type="domain" description="Thymidylate synthase/dCMP hydroxymethylase" evidence="8">
    <location>
        <begin position="2"/>
        <end position="263"/>
    </location>
</feature>
<dbReference type="SUPFAM" id="SSF55831">
    <property type="entry name" value="Thymidylate synthase/dCMP hydroxymethylase"/>
    <property type="match status" value="1"/>
</dbReference>
<dbReference type="PATRIC" id="fig|1009856.3.peg.430"/>
<dbReference type="GO" id="GO:0006235">
    <property type="term" value="P:dTTP biosynthetic process"/>
    <property type="evidence" value="ECO:0007669"/>
    <property type="project" value="UniProtKB-UniRule"/>
</dbReference>
<dbReference type="UniPathway" id="UPA00575"/>
<evidence type="ECO:0000256" key="7">
    <source>
        <dbReference type="PROSITE-ProRule" id="PRU10016"/>
    </source>
</evidence>
<name>W0P3L3_BUCMP</name>
<comment type="catalytic activity">
    <reaction evidence="6">
        <text>dUMP + (6R)-5,10-methylene-5,6,7,8-tetrahydrofolate = 7,8-dihydrofolate + dTMP</text>
        <dbReference type="Rhea" id="RHEA:12104"/>
        <dbReference type="ChEBI" id="CHEBI:15636"/>
        <dbReference type="ChEBI" id="CHEBI:57451"/>
        <dbReference type="ChEBI" id="CHEBI:63528"/>
        <dbReference type="ChEBI" id="CHEBI:246422"/>
        <dbReference type="EC" id="2.1.1.45"/>
    </reaction>
</comment>
<dbReference type="HOGENOM" id="CLU_021669_0_0_6"/>
<evidence type="ECO:0000256" key="1">
    <source>
        <dbReference type="ARBA" id="ARBA00011947"/>
    </source>
</evidence>
<dbReference type="HAMAP" id="MF_00008">
    <property type="entry name" value="Thymidy_synth_bact"/>
    <property type="match status" value="1"/>
</dbReference>
<protein>
    <recommendedName>
        <fullName evidence="1 6">Thymidylate synthase</fullName>
        <shortName evidence="6">TS</shortName>
        <shortName evidence="6">TSase</shortName>
        <ecNumber evidence="1 6">2.1.1.45</ecNumber>
    </recommendedName>
</protein>
<dbReference type="Gene3D" id="3.30.572.10">
    <property type="entry name" value="Thymidylate synthase/dCMP hydroxymethylase domain"/>
    <property type="match status" value="1"/>
</dbReference>
<dbReference type="InterPro" id="IPR000398">
    <property type="entry name" value="Thymidylate_synthase"/>
</dbReference>
<dbReference type="Proteomes" id="UP000019087">
    <property type="component" value="Chromosome"/>
</dbReference>
<evidence type="ECO:0000256" key="5">
    <source>
        <dbReference type="ARBA" id="ARBA00022727"/>
    </source>
</evidence>
<evidence type="ECO:0000256" key="4">
    <source>
        <dbReference type="ARBA" id="ARBA00022679"/>
    </source>
</evidence>
<dbReference type="InterPro" id="IPR045097">
    <property type="entry name" value="Thymidate_synth/dCMP_Mease"/>
</dbReference>
<dbReference type="NCBIfam" id="TIGR03284">
    <property type="entry name" value="thym_sym"/>
    <property type="match status" value="2"/>
</dbReference>
<comment type="pathway">
    <text evidence="6">Pyrimidine metabolism; dTTP biosynthesis.</text>
</comment>
<feature type="binding site" description="in other chain" evidence="6">
    <location>
        <position position="21"/>
    </location>
    <ligand>
        <name>dUMP</name>
        <dbReference type="ChEBI" id="CHEBI:246422"/>
        <note>ligand shared between dimeric partners</note>
    </ligand>
</feature>
<dbReference type="NCBIfam" id="NF002497">
    <property type="entry name" value="PRK01827.1-3"/>
    <property type="match status" value="1"/>
</dbReference>
<dbReference type="KEGG" id="bapu:BUMPUSDA_CDS00159"/>
<dbReference type="FunFam" id="3.30.572.10:FF:000013">
    <property type="entry name" value="Thymidylate synthase"/>
    <property type="match status" value="1"/>
</dbReference>
<reference evidence="9 10" key="1">
    <citation type="journal article" date="2013" name="BMC Genomics">
        <title>Comparative analysis of genome sequences from four strains of the Buchnera aphidicola Mp endosymbion of the green peach aphid, Myzus persicae.</title>
        <authorList>
            <person name="Jiang Z."/>
            <person name="Jones D.H."/>
            <person name="Khuri S."/>
            <person name="Tsinoremas N.F."/>
            <person name="Wyss T."/>
            <person name="Jander G."/>
            <person name="Wilson A.C."/>
        </authorList>
    </citation>
    <scope>NUCLEOTIDE SEQUENCE [LARGE SCALE GENOMIC DNA]</scope>
    <source>
        <strain evidence="10">str. USDA (Myzus persicae)</strain>
    </source>
</reference>
<gene>
    <name evidence="9" type="primary">thya</name>
    <name evidence="6" type="synonym">thyA</name>
    <name evidence="9" type="ORF">BUMPUSDA_CDS00159</name>
</gene>
<evidence type="ECO:0000259" key="8">
    <source>
        <dbReference type="Pfam" id="PF00303"/>
    </source>
</evidence>
<dbReference type="RefSeq" id="WP_025369067.1">
    <property type="nucleotide sequence ID" value="NZ_CP002697.1"/>
</dbReference>
<dbReference type="InterPro" id="IPR020940">
    <property type="entry name" value="Thymidylate_synthase_AS"/>
</dbReference>
<comment type="similarity">
    <text evidence="6">Belongs to the thymidylate synthase family. Bacterial-type ThyA subfamily.</text>
</comment>
<accession>W0P3L3</accession>
<feature type="binding site" evidence="6">
    <location>
        <begin position="126"/>
        <end position="127"/>
    </location>
    <ligand>
        <name>dUMP</name>
        <dbReference type="ChEBI" id="CHEBI:246422"/>
        <note>ligand shared between dimeric partners</note>
    </ligand>
</feature>
<dbReference type="CDD" id="cd00351">
    <property type="entry name" value="TS_Pyrimidine_HMase"/>
    <property type="match status" value="1"/>
</dbReference>
<evidence type="ECO:0000313" key="10">
    <source>
        <dbReference type="Proteomes" id="UP000019087"/>
    </source>
</evidence>
<keyword evidence="5 6" id="KW-0545">Nucleotide biosynthesis</keyword>
<dbReference type="GO" id="GO:0032259">
    <property type="term" value="P:methylation"/>
    <property type="evidence" value="ECO:0007669"/>
    <property type="project" value="UniProtKB-KW"/>
</dbReference>
<comment type="subcellular location">
    <subcellularLocation>
        <location evidence="6">Cytoplasm</location>
    </subcellularLocation>
</comment>
<keyword evidence="2 6" id="KW-0963">Cytoplasm</keyword>
<comment type="subunit">
    <text evidence="6">Homodimer.</text>
</comment>
<evidence type="ECO:0000313" key="9">
    <source>
        <dbReference type="EMBL" id="AHG59955.1"/>
    </source>
</evidence>
<keyword evidence="4 6" id="KW-0808">Transferase</keyword>
<evidence type="ECO:0000256" key="2">
    <source>
        <dbReference type="ARBA" id="ARBA00022490"/>
    </source>
</evidence>
<dbReference type="GO" id="GO:0004799">
    <property type="term" value="F:thymidylate synthase activity"/>
    <property type="evidence" value="ECO:0007669"/>
    <property type="project" value="UniProtKB-UniRule"/>
</dbReference>
<dbReference type="AlphaFoldDB" id="W0P3L3"/>
<dbReference type="InterPro" id="IPR023451">
    <property type="entry name" value="Thymidate_synth/dCMP_Mease_dom"/>
</dbReference>
<dbReference type="EMBL" id="CP002697">
    <property type="protein sequence ID" value="AHG59955.1"/>
    <property type="molecule type" value="Genomic_DNA"/>
</dbReference>
<dbReference type="EC" id="2.1.1.45" evidence="1 6"/>
<comment type="function">
    <text evidence="6">Catalyzes the reductive methylation of 2'-deoxyuridine-5'-monophosphate (dUMP) to 2'-deoxythymidine-5'-monophosphate (dTMP) while utilizing 5,10-methylenetetrahydrofolate (mTHF) as the methyl donor and reductant in the reaction, yielding dihydrofolate (DHF) as a by-product. This enzymatic reaction provides an intracellular de novo source of dTMP, an essential precursor for DNA biosynthesis.</text>
</comment>
<keyword evidence="3 6" id="KW-0489">Methyltransferase</keyword>
<feature type="active site" evidence="7">
    <location>
        <position position="146"/>
    </location>
</feature>
<proteinExistence type="inferred from homology"/>
<sequence>MKQYLALIKKIIKIGNPKKDRTGTGTLSIFGHHMKFNLKKGFPLVTTKKCHIPSIIHELLWFLKGDTNIKYLNQNKISIWNNWADEQGEVGPIYGKQWRNWNTSEKNKIDQIKNILIQLKKDPDSRRILVSSWNVGEINKMKLPPCHILFQFYVFNKKLSCQLYQRSCDVFLGLPFNIASYAILIHMIAQQCDLEVGEFLWTGGDVHLYNNHIELAKKQVLRSPKKLPKLVIIQKPPSLFQYSFQDFKIVGYTPDPAIKAAISI</sequence>
<feature type="active site" description="Nucleophile" evidence="6">
    <location>
        <position position="146"/>
    </location>
</feature>
<dbReference type="GO" id="GO:0006231">
    <property type="term" value="P:dTMP biosynthetic process"/>
    <property type="evidence" value="ECO:0007669"/>
    <property type="project" value="UniProtKB-UniRule"/>
</dbReference>
<dbReference type="Pfam" id="PF00303">
    <property type="entry name" value="Thymidylat_synt"/>
    <property type="match status" value="1"/>
</dbReference>
<dbReference type="InterPro" id="IPR036926">
    <property type="entry name" value="Thymidate_synth/dCMP_Mease_sf"/>
</dbReference>
<evidence type="ECO:0000256" key="3">
    <source>
        <dbReference type="ARBA" id="ARBA00022603"/>
    </source>
</evidence>
<dbReference type="PANTHER" id="PTHR11548">
    <property type="entry name" value="THYMIDYLATE SYNTHASE 1"/>
    <property type="match status" value="1"/>
</dbReference>
<dbReference type="PANTHER" id="PTHR11548:SF9">
    <property type="entry name" value="THYMIDYLATE SYNTHASE"/>
    <property type="match status" value="1"/>
</dbReference>
<dbReference type="NCBIfam" id="NF002499">
    <property type="entry name" value="PRK01827.1-5"/>
    <property type="match status" value="1"/>
</dbReference>
<organism evidence="9 10">
    <name type="scientific">Buchnera aphidicola str. USDA</name>
    <name type="common">Myzus persicae</name>
    <dbReference type="NCBI Taxonomy" id="1009856"/>
    <lineage>
        <taxon>Bacteria</taxon>
        <taxon>Pseudomonadati</taxon>
        <taxon>Pseudomonadota</taxon>
        <taxon>Gammaproteobacteria</taxon>
        <taxon>Enterobacterales</taxon>
        <taxon>Erwiniaceae</taxon>
        <taxon>Buchnera</taxon>
    </lineage>
</organism>
<feature type="binding site" description="in other chain" evidence="6">
    <location>
        <position position="177"/>
    </location>
    <ligand>
        <name>dUMP</name>
        <dbReference type="ChEBI" id="CHEBI:246422"/>
        <note>ligand shared between dimeric partners</note>
    </ligand>
</feature>
<evidence type="ECO:0000256" key="6">
    <source>
        <dbReference type="HAMAP-Rule" id="MF_00008"/>
    </source>
</evidence>
<dbReference type="PROSITE" id="PS00091">
    <property type="entry name" value="THYMIDYLATE_SYNTHASE"/>
    <property type="match status" value="1"/>
</dbReference>
<feature type="binding site" evidence="6">
    <location>
        <position position="263"/>
    </location>
    <ligand>
        <name>(6R)-5,10-methylene-5,6,7,8-tetrahydrofolate</name>
        <dbReference type="ChEBI" id="CHEBI:15636"/>
    </ligand>
</feature>
<feature type="binding site" evidence="6">
    <location>
        <position position="169"/>
    </location>
    <ligand>
        <name>(6R)-5,10-methylene-5,6,7,8-tetrahydrofolate</name>
        <dbReference type="ChEBI" id="CHEBI:15636"/>
    </ligand>
</feature>
<feature type="binding site" evidence="6">
    <location>
        <position position="51"/>
    </location>
    <ligand>
        <name>(6R)-5,10-methylene-5,6,7,8-tetrahydrofolate</name>
        <dbReference type="ChEBI" id="CHEBI:15636"/>
    </ligand>
</feature>